<gene>
    <name evidence="2" type="ORF">L9F63_027845</name>
</gene>
<feature type="non-terminal residue" evidence="2">
    <location>
        <position position="71"/>
    </location>
</feature>
<reference evidence="2" key="1">
    <citation type="journal article" date="2023" name="IScience">
        <title>Live-bearing cockroach genome reveals convergent evolutionary mechanisms linked to viviparity in insects and beyond.</title>
        <authorList>
            <person name="Fouks B."/>
            <person name="Harrison M.C."/>
            <person name="Mikhailova A.A."/>
            <person name="Marchal E."/>
            <person name="English S."/>
            <person name="Carruthers M."/>
            <person name="Jennings E.C."/>
            <person name="Chiamaka E.L."/>
            <person name="Frigard R.A."/>
            <person name="Pippel M."/>
            <person name="Attardo G.M."/>
            <person name="Benoit J.B."/>
            <person name="Bornberg-Bauer E."/>
            <person name="Tobe S.S."/>
        </authorList>
    </citation>
    <scope>NUCLEOTIDE SEQUENCE</scope>
    <source>
        <strain evidence="2">Stay&amp;Tobe</strain>
    </source>
</reference>
<dbReference type="Proteomes" id="UP001233999">
    <property type="component" value="Unassembled WGS sequence"/>
</dbReference>
<comment type="caution">
    <text evidence="2">The sequence shown here is derived from an EMBL/GenBank/DDBJ whole genome shotgun (WGS) entry which is preliminary data.</text>
</comment>
<name>A0AAD8A0W1_DIPPU</name>
<evidence type="ECO:0000256" key="1">
    <source>
        <dbReference type="SAM" id="Phobius"/>
    </source>
</evidence>
<sequence>DYGKLPFYVDPFNPRAEFMLKCRACNVTRIVSAVFHKSFAYCALRLFLFFTAFFIRYFHYMPVILTFIGIL</sequence>
<evidence type="ECO:0000313" key="3">
    <source>
        <dbReference type="Proteomes" id="UP001233999"/>
    </source>
</evidence>
<organism evidence="2 3">
    <name type="scientific">Diploptera punctata</name>
    <name type="common">Pacific beetle cockroach</name>
    <dbReference type="NCBI Taxonomy" id="6984"/>
    <lineage>
        <taxon>Eukaryota</taxon>
        <taxon>Metazoa</taxon>
        <taxon>Ecdysozoa</taxon>
        <taxon>Arthropoda</taxon>
        <taxon>Hexapoda</taxon>
        <taxon>Insecta</taxon>
        <taxon>Pterygota</taxon>
        <taxon>Neoptera</taxon>
        <taxon>Polyneoptera</taxon>
        <taxon>Dictyoptera</taxon>
        <taxon>Blattodea</taxon>
        <taxon>Blaberoidea</taxon>
        <taxon>Blaberidae</taxon>
        <taxon>Diplopterinae</taxon>
        <taxon>Diploptera</taxon>
    </lineage>
</organism>
<keyword evidence="1" id="KW-0472">Membrane</keyword>
<keyword evidence="1" id="KW-1133">Transmembrane helix</keyword>
<protein>
    <submittedName>
        <fullName evidence="2">Uncharacterized protein</fullName>
    </submittedName>
</protein>
<reference evidence="2" key="2">
    <citation type="submission" date="2023-05" db="EMBL/GenBank/DDBJ databases">
        <authorList>
            <person name="Fouks B."/>
        </authorList>
    </citation>
    <scope>NUCLEOTIDE SEQUENCE</scope>
    <source>
        <strain evidence="2">Stay&amp;Tobe</strain>
        <tissue evidence="2">Testes</tissue>
    </source>
</reference>
<proteinExistence type="predicted"/>
<feature type="non-terminal residue" evidence="2">
    <location>
        <position position="1"/>
    </location>
</feature>
<accession>A0AAD8A0W1</accession>
<evidence type="ECO:0000313" key="2">
    <source>
        <dbReference type="EMBL" id="KAJ9590316.1"/>
    </source>
</evidence>
<feature type="transmembrane region" description="Helical" evidence="1">
    <location>
        <begin position="38"/>
        <end position="58"/>
    </location>
</feature>
<keyword evidence="1" id="KW-0812">Transmembrane</keyword>
<dbReference type="EMBL" id="JASPKZ010004376">
    <property type="protein sequence ID" value="KAJ9590316.1"/>
    <property type="molecule type" value="Genomic_DNA"/>
</dbReference>
<keyword evidence="3" id="KW-1185">Reference proteome</keyword>
<dbReference type="AlphaFoldDB" id="A0AAD8A0W1"/>